<dbReference type="Proteomes" id="UP000315842">
    <property type="component" value="Unassembled WGS sequence"/>
</dbReference>
<organism evidence="1 2">
    <name type="scientific">Cellulomonas uda</name>
    <dbReference type="NCBI Taxonomy" id="1714"/>
    <lineage>
        <taxon>Bacteria</taxon>
        <taxon>Bacillati</taxon>
        <taxon>Actinomycetota</taxon>
        <taxon>Actinomycetes</taxon>
        <taxon>Micrococcales</taxon>
        <taxon>Cellulomonadaceae</taxon>
        <taxon>Cellulomonas</taxon>
    </lineage>
</organism>
<sequence>MKFRGPPPAAPPRGGMLCCMGFKDRVRAAREHAQYDAHLGDVRVLNGELCWWPKGQKGERRPIGGATAVFESGSARERTTVTRVAAGAIIAGPVGAIVGGLLRKQEGRVYVTITLPDGSVVVADAPVKDEAAARAFAQKVNAAGAHYPVEP</sequence>
<proteinExistence type="predicted"/>
<protein>
    <submittedName>
        <fullName evidence="1">Uncharacterized protein</fullName>
    </submittedName>
</protein>
<dbReference type="EMBL" id="BJLP01000004">
    <property type="protein sequence ID" value="GEA79922.1"/>
    <property type="molecule type" value="Genomic_DNA"/>
</dbReference>
<comment type="caution">
    <text evidence="1">The sequence shown here is derived from an EMBL/GenBank/DDBJ whole genome shotgun (WGS) entry which is preliminary data.</text>
</comment>
<dbReference type="AlphaFoldDB" id="A0A4Y3K7I9"/>
<gene>
    <name evidence="1" type="ORF">CUD01_03660</name>
</gene>
<reference evidence="1 2" key="1">
    <citation type="submission" date="2019-06" db="EMBL/GenBank/DDBJ databases">
        <title>Whole genome shotgun sequence of Cellulomonas uda NBRC 3747.</title>
        <authorList>
            <person name="Hosoyama A."/>
            <person name="Uohara A."/>
            <person name="Ohji S."/>
            <person name="Ichikawa N."/>
        </authorList>
    </citation>
    <scope>NUCLEOTIDE SEQUENCE [LARGE SCALE GENOMIC DNA]</scope>
    <source>
        <strain evidence="1 2">NBRC 3747</strain>
    </source>
</reference>
<evidence type="ECO:0000313" key="2">
    <source>
        <dbReference type="Proteomes" id="UP000315842"/>
    </source>
</evidence>
<keyword evidence="2" id="KW-1185">Reference proteome</keyword>
<name>A0A4Y3K7I9_CELUD</name>
<accession>A0A4Y3K7I9</accession>
<evidence type="ECO:0000313" key="1">
    <source>
        <dbReference type="EMBL" id="GEA79922.1"/>
    </source>
</evidence>